<organism evidence="5 6">
    <name type="scientific">Synaphobranchus kaupii</name>
    <name type="common">Kaup's arrowtooth eel</name>
    <dbReference type="NCBI Taxonomy" id="118154"/>
    <lineage>
        <taxon>Eukaryota</taxon>
        <taxon>Metazoa</taxon>
        <taxon>Chordata</taxon>
        <taxon>Craniata</taxon>
        <taxon>Vertebrata</taxon>
        <taxon>Euteleostomi</taxon>
        <taxon>Actinopterygii</taxon>
        <taxon>Neopterygii</taxon>
        <taxon>Teleostei</taxon>
        <taxon>Anguilliformes</taxon>
        <taxon>Synaphobranchidae</taxon>
        <taxon>Synaphobranchus</taxon>
    </lineage>
</organism>
<feature type="chain" id="PRO_5040515204" description="Jacalin-type lectin domain-containing protein" evidence="3">
    <location>
        <begin position="17"/>
        <end position="321"/>
    </location>
</feature>
<dbReference type="SMART" id="SM00915">
    <property type="entry name" value="Jacalin"/>
    <property type="match status" value="2"/>
</dbReference>
<feature type="signal peptide" evidence="3">
    <location>
        <begin position="1"/>
        <end position="16"/>
    </location>
</feature>
<evidence type="ECO:0000313" key="6">
    <source>
        <dbReference type="Proteomes" id="UP001152622"/>
    </source>
</evidence>
<dbReference type="OrthoDB" id="2415936at2759"/>
<dbReference type="EMBL" id="JAINUF010000007">
    <property type="protein sequence ID" value="KAJ8354222.1"/>
    <property type="molecule type" value="Genomic_DNA"/>
</dbReference>
<dbReference type="PROSITE" id="PS51752">
    <property type="entry name" value="JACALIN_LECTIN"/>
    <property type="match status" value="1"/>
</dbReference>
<keyword evidence="2" id="KW-0430">Lectin</keyword>
<sequence length="321" mass="36120">MIYILIFSLYCLTAGAQYLPQYYSFSPAVGSGSGTSYSSSGEGRITAIRVWEINGAYIRGFQLRYGYAWTPVYGRNINEELEMLLFEDEAIVQISGTYNPGNFIYQLIFVTNRGRFLMADLVLRISALLNWSLEELLFYSRMIYILIFSLYCLTAGAQSYVPQYYSFSPAVGRGSGTSYSSSGEGRITAIRVWEINGAYIRGFQLRYGYAWTPVYGRNINEELEMLLFEDEAIVQISGKYNPGNFIYQLIFVTNRGRFLMAGQPTGQSFNFYPRHSQSELRFISGRNDSSGITSIAAHWGMVYPVAPGVPMSGNGTMLGLH</sequence>
<gene>
    <name evidence="5" type="ORF">SKAU_G00217890</name>
</gene>
<evidence type="ECO:0000256" key="2">
    <source>
        <dbReference type="ARBA" id="ARBA00022734"/>
    </source>
</evidence>
<evidence type="ECO:0000256" key="1">
    <source>
        <dbReference type="ARBA" id="ARBA00022729"/>
    </source>
</evidence>
<name>A0A9Q1FAF2_SYNKA</name>
<accession>A0A9Q1FAF2</accession>
<dbReference type="Gene3D" id="2.100.10.30">
    <property type="entry name" value="Jacalin-like lectin domain"/>
    <property type="match status" value="2"/>
</dbReference>
<proteinExistence type="predicted"/>
<dbReference type="PANTHER" id="PTHR33589">
    <property type="entry name" value="OS11G0524900 PROTEIN"/>
    <property type="match status" value="1"/>
</dbReference>
<dbReference type="InterPro" id="IPR036404">
    <property type="entry name" value="Jacalin-like_lectin_dom_sf"/>
</dbReference>
<protein>
    <recommendedName>
        <fullName evidence="4">Jacalin-type lectin domain-containing protein</fullName>
    </recommendedName>
</protein>
<dbReference type="Proteomes" id="UP001152622">
    <property type="component" value="Chromosome 7"/>
</dbReference>
<reference evidence="5" key="1">
    <citation type="journal article" date="2023" name="Science">
        <title>Genome structures resolve the early diversification of teleost fishes.</title>
        <authorList>
            <person name="Parey E."/>
            <person name="Louis A."/>
            <person name="Montfort J."/>
            <person name="Bouchez O."/>
            <person name="Roques C."/>
            <person name="Iampietro C."/>
            <person name="Lluch J."/>
            <person name="Castinel A."/>
            <person name="Donnadieu C."/>
            <person name="Desvignes T."/>
            <person name="Floi Bucao C."/>
            <person name="Jouanno E."/>
            <person name="Wen M."/>
            <person name="Mejri S."/>
            <person name="Dirks R."/>
            <person name="Jansen H."/>
            <person name="Henkel C."/>
            <person name="Chen W.J."/>
            <person name="Zahm M."/>
            <person name="Cabau C."/>
            <person name="Klopp C."/>
            <person name="Thompson A.W."/>
            <person name="Robinson-Rechavi M."/>
            <person name="Braasch I."/>
            <person name="Lecointre G."/>
            <person name="Bobe J."/>
            <person name="Postlethwait J.H."/>
            <person name="Berthelot C."/>
            <person name="Roest Crollius H."/>
            <person name="Guiguen Y."/>
        </authorList>
    </citation>
    <scope>NUCLEOTIDE SEQUENCE</scope>
    <source>
        <strain evidence="5">WJC10195</strain>
    </source>
</reference>
<dbReference type="PANTHER" id="PTHR33589:SF3">
    <property type="entry name" value="ZYMOGEN GRANULE MEMBRANE PROTEIN 16-LIKE"/>
    <property type="match status" value="1"/>
</dbReference>
<dbReference type="GO" id="GO:0030246">
    <property type="term" value="F:carbohydrate binding"/>
    <property type="evidence" value="ECO:0007669"/>
    <property type="project" value="UniProtKB-KW"/>
</dbReference>
<dbReference type="AlphaFoldDB" id="A0A9Q1FAF2"/>
<dbReference type="Pfam" id="PF01419">
    <property type="entry name" value="Jacalin"/>
    <property type="match status" value="2"/>
</dbReference>
<dbReference type="InterPro" id="IPR052321">
    <property type="entry name" value="PolyBind_ProtTraffic"/>
</dbReference>
<comment type="caution">
    <text evidence="5">The sequence shown here is derived from an EMBL/GenBank/DDBJ whole genome shotgun (WGS) entry which is preliminary data.</text>
</comment>
<keyword evidence="1 3" id="KW-0732">Signal</keyword>
<evidence type="ECO:0000256" key="3">
    <source>
        <dbReference type="SAM" id="SignalP"/>
    </source>
</evidence>
<feature type="domain" description="Jacalin-type lectin" evidence="4">
    <location>
        <begin position="165"/>
        <end position="301"/>
    </location>
</feature>
<keyword evidence="6" id="KW-1185">Reference proteome</keyword>
<evidence type="ECO:0000313" key="5">
    <source>
        <dbReference type="EMBL" id="KAJ8354222.1"/>
    </source>
</evidence>
<dbReference type="InterPro" id="IPR001229">
    <property type="entry name" value="Jacalin-like_lectin_dom"/>
</dbReference>
<dbReference type="SUPFAM" id="SSF51101">
    <property type="entry name" value="Mannose-binding lectins"/>
    <property type="match status" value="2"/>
</dbReference>
<evidence type="ECO:0000259" key="4">
    <source>
        <dbReference type="PROSITE" id="PS51752"/>
    </source>
</evidence>